<dbReference type="STRING" id="985054.SAMN05444358_101547"/>
<proteinExistence type="predicted"/>
<protein>
    <submittedName>
        <fullName evidence="1">Uncharacterized protein</fullName>
    </submittedName>
</protein>
<dbReference type="OrthoDB" id="7933758at2"/>
<evidence type="ECO:0000313" key="2">
    <source>
        <dbReference type="Proteomes" id="UP000183400"/>
    </source>
</evidence>
<sequence length="60" mass="6660">MDALKTAQYARALYTAHGDRAEAEAAQKMRECEAAGNQQEARDWQAVRGAIRQIRGPNQS</sequence>
<accession>A0A1H2SQJ4</accession>
<dbReference type="RefSeq" id="WP_074734243.1">
    <property type="nucleotide sequence ID" value="NZ_FNNP01000001.1"/>
</dbReference>
<dbReference type="AlphaFoldDB" id="A0A1H2SQJ4"/>
<evidence type="ECO:0000313" key="1">
    <source>
        <dbReference type="EMBL" id="SDW33807.1"/>
    </source>
</evidence>
<keyword evidence="2" id="KW-1185">Reference proteome</keyword>
<dbReference type="Proteomes" id="UP000183400">
    <property type="component" value="Unassembled WGS sequence"/>
</dbReference>
<organism evidence="1 2">
    <name type="scientific">Ruegeria halocynthiae</name>
    <dbReference type="NCBI Taxonomy" id="985054"/>
    <lineage>
        <taxon>Bacteria</taxon>
        <taxon>Pseudomonadati</taxon>
        <taxon>Pseudomonadota</taxon>
        <taxon>Alphaproteobacteria</taxon>
        <taxon>Rhodobacterales</taxon>
        <taxon>Roseobacteraceae</taxon>
        <taxon>Ruegeria</taxon>
    </lineage>
</organism>
<dbReference type="EMBL" id="FNNP01000001">
    <property type="protein sequence ID" value="SDW33807.1"/>
    <property type="molecule type" value="Genomic_DNA"/>
</dbReference>
<reference evidence="2" key="1">
    <citation type="submission" date="2016-10" db="EMBL/GenBank/DDBJ databases">
        <authorList>
            <person name="Varghese N."/>
            <person name="Submissions S."/>
        </authorList>
    </citation>
    <scope>NUCLEOTIDE SEQUENCE [LARGE SCALE GENOMIC DNA]</scope>
    <source>
        <strain evidence="2">DSM 27839</strain>
    </source>
</reference>
<name>A0A1H2SQJ4_9RHOB</name>
<gene>
    <name evidence="1" type="ORF">SAMN05444358_101547</name>
</gene>